<comment type="caution">
    <text evidence="3">The sequence shown here is derived from an EMBL/GenBank/DDBJ whole genome shotgun (WGS) entry which is preliminary data.</text>
</comment>
<dbReference type="GO" id="GO:0005524">
    <property type="term" value="F:ATP binding"/>
    <property type="evidence" value="ECO:0007669"/>
    <property type="project" value="InterPro"/>
</dbReference>
<protein>
    <submittedName>
        <fullName evidence="3">ABC transporter B family member 4</fullName>
    </submittedName>
</protein>
<sequence length="252" mass="28821">MEKSGRKEIDLTSLTDTFKLQGSLTNMAMLLLFFDHAWNRPPKIWGIFFLFLLPTYVAIGLMESRSSGMVSTEMERLPEKSLTQLLNSKPQTRSIGKVTWETKGFFSMMICHEALSFVKTNKNILESISDIHGDIELKDVYFTYPARPDEQIFSGFSLSISSGTTAALVGQSGSGKSTVINLIERFYDPQSEEVLIMYLFYNGDSQKVNKRFKCDCYHMMSEVDELINGFGAEEYKVAYDFFHQFNISRDEE</sequence>
<dbReference type="Pfam" id="PF00005">
    <property type="entry name" value="ABC_tran"/>
    <property type="match status" value="1"/>
</dbReference>
<proteinExistence type="predicted"/>
<dbReference type="STRING" id="35608.A0A2U1KIM1"/>
<name>A0A2U1KIM1_ARTAN</name>
<evidence type="ECO:0000256" key="1">
    <source>
        <dbReference type="SAM" id="Phobius"/>
    </source>
</evidence>
<dbReference type="InterPro" id="IPR027417">
    <property type="entry name" value="P-loop_NTPase"/>
</dbReference>
<dbReference type="GO" id="GO:0016887">
    <property type="term" value="F:ATP hydrolysis activity"/>
    <property type="evidence" value="ECO:0007669"/>
    <property type="project" value="InterPro"/>
</dbReference>
<dbReference type="SUPFAM" id="SSF52540">
    <property type="entry name" value="P-loop containing nucleoside triphosphate hydrolases"/>
    <property type="match status" value="1"/>
</dbReference>
<dbReference type="Gene3D" id="3.40.50.300">
    <property type="entry name" value="P-loop containing nucleotide triphosphate hydrolases"/>
    <property type="match status" value="1"/>
</dbReference>
<dbReference type="Proteomes" id="UP000245207">
    <property type="component" value="Unassembled WGS sequence"/>
</dbReference>
<dbReference type="InterPro" id="IPR039421">
    <property type="entry name" value="Type_1_exporter"/>
</dbReference>
<organism evidence="3 4">
    <name type="scientific">Artemisia annua</name>
    <name type="common">Sweet wormwood</name>
    <dbReference type="NCBI Taxonomy" id="35608"/>
    <lineage>
        <taxon>Eukaryota</taxon>
        <taxon>Viridiplantae</taxon>
        <taxon>Streptophyta</taxon>
        <taxon>Embryophyta</taxon>
        <taxon>Tracheophyta</taxon>
        <taxon>Spermatophyta</taxon>
        <taxon>Magnoliopsida</taxon>
        <taxon>eudicotyledons</taxon>
        <taxon>Gunneridae</taxon>
        <taxon>Pentapetalae</taxon>
        <taxon>asterids</taxon>
        <taxon>campanulids</taxon>
        <taxon>Asterales</taxon>
        <taxon>Asteraceae</taxon>
        <taxon>Asteroideae</taxon>
        <taxon>Anthemideae</taxon>
        <taxon>Artemisiinae</taxon>
        <taxon>Artemisia</taxon>
    </lineage>
</organism>
<feature type="domain" description="ABC transporter" evidence="2">
    <location>
        <begin position="155"/>
        <end position="196"/>
    </location>
</feature>
<keyword evidence="1" id="KW-1133">Transmembrane helix</keyword>
<dbReference type="PANTHER" id="PTHR24222:SF63">
    <property type="entry name" value="ATP BINDING CASSETTE SUBFAMILY B"/>
    <property type="match status" value="1"/>
</dbReference>
<evidence type="ECO:0000313" key="4">
    <source>
        <dbReference type="Proteomes" id="UP000245207"/>
    </source>
</evidence>
<dbReference type="GO" id="GO:0042626">
    <property type="term" value="F:ATPase-coupled transmembrane transporter activity"/>
    <property type="evidence" value="ECO:0007669"/>
    <property type="project" value="TreeGrafter"/>
</dbReference>
<keyword evidence="1" id="KW-0472">Membrane</keyword>
<feature type="transmembrane region" description="Helical" evidence="1">
    <location>
        <begin position="44"/>
        <end position="62"/>
    </location>
</feature>
<gene>
    <name evidence="3" type="ORF">CTI12_AA598070</name>
</gene>
<keyword evidence="1" id="KW-0812">Transmembrane</keyword>
<evidence type="ECO:0000259" key="2">
    <source>
        <dbReference type="Pfam" id="PF00005"/>
    </source>
</evidence>
<dbReference type="PANTHER" id="PTHR24222">
    <property type="entry name" value="ABC TRANSPORTER B FAMILY"/>
    <property type="match status" value="1"/>
</dbReference>
<reference evidence="3 4" key="1">
    <citation type="journal article" date="2018" name="Mol. Plant">
        <title>The genome of Artemisia annua provides insight into the evolution of Asteraceae family and artemisinin biosynthesis.</title>
        <authorList>
            <person name="Shen Q."/>
            <person name="Zhang L."/>
            <person name="Liao Z."/>
            <person name="Wang S."/>
            <person name="Yan T."/>
            <person name="Shi P."/>
            <person name="Liu M."/>
            <person name="Fu X."/>
            <person name="Pan Q."/>
            <person name="Wang Y."/>
            <person name="Lv Z."/>
            <person name="Lu X."/>
            <person name="Zhang F."/>
            <person name="Jiang W."/>
            <person name="Ma Y."/>
            <person name="Chen M."/>
            <person name="Hao X."/>
            <person name="Li L."/>
            <person name="Tang Y."/>
            <person name="Lv G."/>
            <person name="Zhou Y."/>
            <person name="Sun X."/>
            <person name="Brodelius P.E."/>
            <person name="Rose J.K.C."/>
            <person name="Tang K."/>
        </authorList>
    </citation>
    <scope>NUCLEOTIDE SEQUENCE [LARGE SCALE GENOMIC DNA]</scope>
    <source>
        <strain evidence="4">cv. Huhao1</strain>
        <tissue evidence="3">Leaf</tissue>
    </source>
</reference>
<evidence type="ECO:0000313" key="3">
    <source>
        <dbReference type="EMBL" id="PWA36617.1"/>
    </source>
</evidence>
<dbReference type="GO" id="GO:0005886">
    <property type="term" value="C:plasma membrane"/>
    <property type="evidence" value="ECO:0007669"/>
    <property type="project" value="TreeGrafter"/>
</dbReference>
<dbReference type="OrthoDB" id="1428792at2759"/>
<keyword evidence="4" id="KW-1185">Reference proteome</keyword>
<dbReference type="AlphaFoldDB" id="A0A2U1KIM1"/>
<dbReference type="InterPro" id="IPR003439">
    <property type="entry name" value="ABC_transporter-like_ATP-bd"/>
</dbReference>
<accession>A0A2U1KIM1</accession>
<dbReference type="EMBL" id="PKPP01017904">
    <property type="protein sequence ID" value="PWA36617.1"/>
    <property type="molecule type" value="Genomic_DNA"/>
</dbReference>